<evidence type="ECO:0000313" key="7">
    <source>
        <dbReference type="Proteomes" id="UP000838412"/>
    </source>
</evidence>
<dbReference type="InterPro" id="IPR001007">
    <property type="entry name" value="VWF_dom"/>
</dbReference>
<dbReference type="InterPro" id="IPR016186">
    <property type="entry name" value="C-type_lectin-like/link_sf"/>
</dbReference>
<dbReference type="SMART" id="SM00214">
    <property type="entry name" value="VWC"/>
    <property type="match status" value="1"/>
</dbReference>
<keyword evidence="2" id="KW-0812">Transmembrane</keyword>
<feature type="compositionally biased region" description="Polar residues" evidence="1">
    <location>
        <begin position="558"/>
        <end position="567"/>
    </location>
</feature>
<protein>
    <submittedName>
        <fullName evidence="6">DGCR2 protein</fullName>
    </submittedName>
</protein>
<keyword evidence="3" id="KW-0732">Signal</keyword>
<feature type="compositionally biased region" description="Low complexity" evidence="1">
    <location>
        <begin position="465"/>
        <end position="481"/>
    </location>
</feature>
<dbReference type="Proteomes" id="UP000838412">
    <property type="component" value="Chromosome 1"/>
</dbReference>
<feature type="compositionally biased region" description="Polar residues" evidence="1">
    <location>
        <begin position="501"/>
        <end position="519"/>
    </location>
</feature>
<evidence type="ECO:0000256" key="3">
    <source>
        <dbReference type="SAM" id="SignalP"/>
    </source>
</evidence>
<feature type="region of interest" description="Disordered" evidence="1">
    <location>
        <begin position="392"/>
        <end position="567"/>
    </location>
</feature>
<proteinExistence type="predicted"/>
<dbReference type="SUPFAM" id="SSF57603">
    <property type="entry name" value="FnI-like domain"/>
    <property type="match status" value="1"/>
</dbReference>
<sequence>MLSASRNLGCLAVLFHGVAIIMAAPQDADGSEANRAQHVATPAHLDTENLGHVRPHVMSWDKAPLDLGQPGFGKEEATASLLHGDSPNTCPEGWYFHARVGSCYKAFQTKTTYSQAQETCQRLGSYLATISSDNELRFIIEHKWEDLLVQSLILDGIYQKFWMGYHYVTQNNVSFWRVTNNQAEANSDFNFIQSFNPVLMSTQHGDMLCGQLQYLRNELFGDPLLWSWYAINCENKSAFLCKKDLAKMKCINSKGQKVADGQVFTPQGHDACMTCTCHMGEAQMCITAQCDRPQKCTSYQMSPDKCCEFTCMDPNENNNSNNYNGSKLSMTHGMRLVVSCLSSFLILSLLLFMVYRLRQRRLEAIYGANQYGRRNRASRHVRRTRTNIIPAHLFRPPPLSPSADLHVTLPPYDDPPPPYSAVKPGPPVTPGDKPPPPYDMAIMFESAYAGPPPRNTPDNPMGEIQSPQSDSSQQADSETQQLVRQQERESRRSASHHDMASQRSSRCSSHRNSATSQTPAGEDSASRATRSASRRSSPRHSSASNRSSQTSSEAALPTDSTTESTFV</sequence>
<dbReference type="PANTHER" id="PTHR15256">
    <property type="entry name" value="INTEGRAL MEMBRANE PROTEIN DGCR2/IDD"/>
    <property type="match status" value="1"/>
</dbReference>
<dbReference type="PROSITE" id="PS50184">
    <property type="entry name" value="VWFC_2"/>
    <property type="match status" value="1"/>
</dbReference>
<feature type="compositionally biased region" description="Basic and acidic residues" evidence="1">
    <location>
        <begin position="485"/>
        <end position="500"/>
    </location>
</feature>
<feature type="domain" description="VWFC" evidence="5">
    <location>
        <begin position="248"/>
        <end position="312"/>
    </location>
</feature>
<evidence type="ECO:0000256" key="2">
    <source>
        <dbReference type="SAM" id="Phobius"/>
    </source>
</evidence>
<keyword evidence="7" id="KW-1185">Reference proteome</keyword>
<dbReference type="Gene3D" id="3.10.100.10">
    <property type="entry name" value="Mannose-Binding Protein A, subunit A"/>
    <property type="match status" value="1"/>
</dbReference>
<keyword evidence="2" id="KW-0472">Membrane</keyword>
<feature type="signal peptide" evidence="3">
    <location>
        <begin position="1"/>
        <end position="23"/>
    </location>
</feature>
<dbReference type="InterPro" id="IPR016187">
    <property type="entry name" value="CTDL_fold"/>
</dbReference>
<dbReference type="InterPro" id="IPR001304">
    <property type="entry name" value="C-type_lectin-like"/>
</dbReference>
<feature type="chain" id="PRO_5035455977" evidence="3">
    <location>
        <begin position="24"/>
        <end position="567"/>
    </location>
</feature>
<feature type="domain" description="C-type lectin" evidence="4">
    <location>
        <begin position="99"/>
        <end position="242"/>
    </location>
</feature>
<dbReference type="SUPFAM" id="SSF56436">
    <property type="entry name" value="C-type lectin-like"/>
    <property type="match status" value="1"/>
</dbReference>
<dbReference type="EMBL" id="OV696686">
    <property type="protein sequence ID" value="CAH1232790.1"/>
    <property type="molecule type" value="Genomic_DNA"/>
</dbReference>
<dbReference type="PANTHER" id="PTHR15256:SF6">
    <property type="entry name" value="INTEGRAL MEMBRANE PROTEIN DGCR2_IDD"/>
    <property type="match status" value="1"/>
</dbReference>
<feature type="compositionally biased region" description="Low complexity" evidence="1">
    <location>
        <begin position="539"/>
        <end position="555"/>
    </location>
</feature>
<reference evidence="6" key="1">
    <citation type="submission" date="2022-01" db="EMBL/GenBank/DDBJ databases">
        <authorList>
            <person name="Braso-Vives M."/>
        </authorList>
    </citation>
    <scope>NUCLEOTIDE SEQUENCE</scope>
</reference>
<dbReference type="PROSITE" id="PS50041">
    <property type="entry name" value="C_TYPE_LECTIN_2"/>
    <property type="match status" value="1"/>
</dbReference>
<evidence type="ECO:0000259" key="5">
    <source>
        <dbReference type="PROSITE" id="PS50184"/>
    </source>
</evidence>
<feature type="compositionally biased region" description="Pro residues" evidence="1">
    <location>
        <begin position="412"/>
        <end position="438"/>
    </location>
</feature>
<dbReference type="AlphaFoldDB" id="A0A8J9W4F5"/>
<name>A0A8J9W4F5_BRALA</name>
<evidence type="ECO:0000256" key="1">
    <source>
        <dbReference type="SAM" id="MobiDB-lite"/>
    </source>
</evidence>
<dbReference type="OrthoDB" id="8998425at2759"/>
<keyword evidence="2" id="KW-1133">Transmembrane helix</keyword>
<dbReference type="Pfam" id="PF00059">
    <property type="entry name" value="Lectin_C"/>
    <property type="match status" value="1"/>
</dbReference>
<dbReference type="SMART" id="SM00034">
    <property type="entry name" value="CLECT"/>
    <property type="match status" value="1"/>
</dbReference>
<dbReference type="GO" id="GO:0016020">
    <property type="term" value="C:membrane"/>
    <property type="evidence" value="ECO:0007669"/>
    <property type="project" value="TreeGrafter"/>
</dbReference>
<evidence type="ECO:0000313" key="6">
    <source>
        <dbReference type="EMBL" id="CAH1232790.1"/>
    </source>
</evidence>
<accession>A0A8J9W4F5</accession>
<dbReference type="InterPro" id="IPR042378">
    <property type="entry name" value="IDD"/>
</dbReference>
<evidence type="ECO:0000259" key="4">
    <source>
        <dbReference type="PROSITE" id="PS50041"/>
    </source>
</evidence>
<organism evidence="6 7">
    <name type="scientific">Branchiostoma lanceolatum</name>
    <name type="common">Common lancelet</name>
    <name type="synonym">Amphioxus lanceolatum</name>
    <dbReference type="NCBI Taxonomy" id="7740"/>
    <lineage>
        <taxon>Eukaryota</taxon>
        <taxon>Metazoa</taxon>
        <taxon>Chordata</taxon>
        <taxon>Cephalochordata</taxon>
        <taxon>Leptocardii</taxon>
        <taxon>Amphioxiformes</taxon>
        <taxon>Branchiostomatidae</taxon>
        <taxon>Branchiostoma</taxon>
    </lineage>
</organism>
<gene>
    <name evidence="6" type="primary">DGCR2</name>
    <name evidence="6" type="ORF">BLAG_LOCUS1761</name>
</gene>
<feature type="transmembrane region" description="Helical" evidence="2">
    <location>
        <begin position="336"/>
        <end position="355"/>
    </location>
</feature>